<feature type="domain" description="Helix-hairpin-helix DNA-binding motif class 1" evidence="7">
    <location>
        <begin position="107"/>
        <end position="126"/>
    </location>
</feature>
<dbReference type="InterPro" id="IPR003583">
    <property type="entry name" value="Hlx-hairpin-Hlx_DNA-bd_motif"/>
</dbReference>
<keyword evidence="9" id="KW-1185">Reference proteome</keyword>
<dbReference type="Pfam" id="PF07499">
    <property type="entry name" value="RuvA_C"/>
    <property type="match status" value="1"/>
</dbReference>
<keyword evidence="5 6" id="KW-0234">DNA repair</keyword>
<dbReference type="GO" id="GO:0048476">
    <property type="term" value="C:Holliday junction resolvase complex"/>
    <property type="evidence" value="ECO:0007669"/>
    <property type="project" value="UniProtKB-UniRule"/>
</dbReference>
<evidence type="ECO:0000256" key="4">
    <source>
        <dbReference type="ARBA" id="ARBA00023172"/>
    </source>
</evidence>
<dbReference type="OrthoDB" id="5293449at2"/>
<dbReference type="Pfam" id="PF01330">
    <property type="entry name" value="RuvA_N"/>
    <property type="match status" value="1"/>
</dbReference>
<dbReference type="InterPro" id="IPR011114">
    <property type="entry name" value="RuvA_C"/>
</dbReference>
<dbReference type="NCBIfam" id="TIGR00084">
    <property type="entry name" value="ruvA"/>
    <property type="match status" value="1"/>
</dbReference>
<evidence type="ECO:0000256" key="6">
    <source>
        <dbReference type="HAMAP-Rule" id="MF_00031"/>
    </source>
</evidence>
<comment type="similarity">
    <text evidence="6">Belongs to the RuvA family.</text>
</comment>
<accession>A0A498R5F7</accession>
<name>A0A498R5F7_9FIRM</name>
<dbReference type="GO" id="GO:0000400">
    <property type="term" value="F:four-way junction DNA binding"/>
    <property type="evidence" value="ECO:0007669"/>
    <property type="project" value="UniProtKB-UniRule"/>
</dbReference>
<reference evidence="8 9" key="1">
    <citation type="submission" date="2018-06" db="EMBL/GenBank/DDBJ databases">
        <authorList>
            <person name="Strepis N."/>
        </authorList>
    </citation>
    <scope>NUCLEOTIDE SEQUENCE [LARGE SCALE GENOMIC DNA]</scope>
    <source>
        <strain evidence="8">LUCI</strain>
    </source>
</reference>
<sequence length="200" mass="22301">MIGYLRGTVSHLFADYCFLDVQGVGYRVFIPYSTRQKLSAGNSAMLFTYLHVREDALLLYGFSSQEEYDLFLQLLSVSGIGPKVALSIMSAASPQEFRRAVSQKNIALLTRLPGIGKKTAERIIVELKDKMNQELDASDNPESFIQNGTGHDNGRQEALMALMALGYSQAELMPVIRKVTDGTESAEEIIKRVLKEFGRR</sequence>
<dbReference type="SUPFAM" id="SSF47781">
    <property type="entry name" value="RuvA domain 2-like"/>
    <property type="match status" value="1"/>
</dbReference>
<comment type="subcellular location">
    <subcellularLocation>
        <location evidence="6">Cytoplasm</location>
    </subcellularLocation>
</comment>
<evidence type="ECO:0000313" key="9">
    <source>
        <dbReference type="Proteomes" id="UP000277811"/>
    </source>
</evidence>
<dbReference type="GO" id="GO:0005524">
    <property type="term" value="F:ATP binding"/>
    <property type="evidence" value="ECO:0007669"/>
    <property type="project" value="InterPro"/>
</dbReference>
<dbReference type="InterPro" id="IPR013849">
    <property type="entry name" value="DNA_helicase_Holl-junc_RuvA_I"/>
</dbReference>
<dbReference type="Gene3D" id="1.10.150.20">
    <property type="entry name" value="5' to 3' exonuclease, C-terminal subdomain"/>
    <property type="match status" value="1"/>
</dbReference>
<evidence type="ECO:0000256" key="2">
    <source>
        <dbReference type="ARBA" id="ARBA00022763"/>
    </source>
</evidence>
<dbReference type="CDD" id="cd14332">
    <property type="entry name" value="UBA_RuvA_C"/>
    <property type="match status" value="1"/>
</dbReference>
<dbReference type="EMBL" id="UPPP01000061">
    <property type="protein sequence ID" value="VBB06060.1"/>
    <property type="molecule type" value="Genomic_DNA"/>
</dbReference>
<keyword evidence="1 6" id="KW-0963">Cytoplasm</keyword>
<comment type="function">
    <text evidence="6">The RuvA-RuvB-RuvC complex processes Holliday junction (HJ) DNA during genetic recombination and DNA repair, while the RuvA-RuvB complex plays an important role in the rescue of blocked DNA replication forks via replication fork reversal (RFR). RuvA specifically binds to HJ cruciform DNA, conferring on it an open structure. The RuvB hexamer acts as an ATP-dependent pump, pulling dsDNA into and through the RuvAB complex. HJ branch migration allows RuvC to scan DNA until it finds its consensus sequence, where it cleaves and resolves the cruciform DNA.</text>
</comment>
<keyword evidence="2 6" id="KW-0227">DNA damage</keyword>
<protein>
    <recommendedName>
        <fullName evidence="6">Holliday junction branch migration complex subunit RuvA</fullName>
    </recommendedName>
</protein>
<dbReference type="Gene3D" id="1.10.8.10">
    <property type="entry name" value="DNA helicase RuvA subunit, C-terminal domain"/>
    <property type="match status" value="1"/>
</dbReference>
<evidence type="ECO:0000256" key="5">
    <source>
        <dbReference type="ARBA" id="ARBA00023204"/>
    </source>
</evidence>
<evidence type="ECO:0000259" key="7">
    <source>
        <dbReference type="SMART" id="SM00278"/>
    </source>
</evidence>
<dbReference type="AlphaFoldDB" id="A0A498R5F7"/>
<dbReference type="Gene3D" id="2.40.50.140">
    <property type="entry name" value="Nucleic acid-binding proteins"/>
    <property type="match status" value="1"/>
</dbReference>
<dbReference type="GO" id="GO:0009378">
    <property type="term" value="F:four-way junction helicase activity"/>
    <property type="evidence" value="ECO:0007669"/>
    <property type="project" value="InterPro"/>
</dbReference>
<organism evidence="8 9">
    <name type="scientific">Lucifera butyrica</name>
    <dbReference type="NCBI Taxonomy" id="1351585"/>
    <lineage>
        <taxon>Bacteria</taxon>
        <taxon>Bacillati</taxon>
        <taxon>Bacillota</taxon>
        <taxon>Negativicutes</taxon>
        <taxon>Veillonellales</taxon>
        <taxon>Veillonellaceae</taxon>
        <taxon>Lucifera</taxon>
    </lineage>
</organism>
<gene>
    <name evidence="6" type="primary">ruvA</name>
    <name evidence="8" type="ORF">LUCI_1271</name>
</gene>
<dbReference type="InterPro" id="IPR010994">
    <property type="entry name" value="RuvA_2-like"/>
</dbReference>
<comment type="domain">
    <text evidence="6">Has three domains with a flexible linker between the domains II and III and assumes an 'L' shape. Domain III is highly mobile and contacts RuvB.</text>
</comment>
<evidence type="ECO:0000313" key="8">
    <source>
        <dbReference type="EMBL" id="VBB06060.1"/>
    </source>
</evidence>
<dbReference type="InterPro" id="IPR000085">
    <property type="entry name" value="RuvA"/>
</dbReference>
<evidence type="ECO:0000256" key="1">
    <source>
        <dbReference type="ARBA" id="ARBA00022490"/>
    </source>
</evidence>
<dbReference type="SUPFAM" id="SSF46929">
    <property type="entry name" value="DNA helicase RuvA subunit, C-terminal domain"/>
    <property type="match status" value="1"/>
</dbReference>
<dbReference type="GO" id="GO:0006310">
    <property type="term" value="P:DNA recombination"/>
    <property type="evidence" value="ECO:0007669"/>
    <property type="project" value="UniProtKB-UniRule"/>
</dbReference>
<dbReference type="HAMAP" id="MF_00031">
    <property type="entry name" value="DNA_HJ_migration_RuvA"/>
    <property type="match status" value="1"/>
</dbReference>
<dbReference type="InterPro" id="IPR036267">
    <property type="entry name" value="RuvA_C_sf"/>
</dbReference>
<feature type="domain" description="Helix-hairpin-helix DNA-binding motif class 1" evidence="7">
    <location>
        <begin position="72"/>
        <end position="91"/>
    </location>
</feature>
<dbReference type="SUPFAM" id="SSF50249">
    <property type="entry name" value="Nucleic acid-binding proteins"/>
    <property type="match status" value="1"/>
</dbReference>
<dbReference type="Proteomes" id="UP000277811">
    <property type="component" value="Unassembled WGS sequence"/>
</dbReference>
<comment type="caution">
    <text evidence="6">Lacks conserved residue(s) required for the propagation of feature annotation.</text>
</comment>
<dbReference type="GO" id="GO:0005737">
    <property type="term" value="C:cytoplasm"/>
    <property type="evidence" value="ECO:0007669"/>
    <property type="project" value="UniProtKB-SubCell"/>
</dbReference>
<dbReference type="InterPro" id="IPR012340">
    <property type="entry name" value="NA-bd_OB-fold"/>
</dbReference>
<dbReference type="RefSeq" id="WP_122627018.1">
    <property type="nucleotide sequence ID" value="NZ_UPPP01000061.1"/>
</dbReference>
<dbReference type="SMART" id="SM00278">
    <property type="entry name" value="HhH1"/>
    <property type="match status" value="2"/>
</dbReference>
<comment type="subunit">
    <text evidence="6">Homotetramer. Forms an RuvA(8)-RuvB(12)-Holliday junction (HJ) complex. HJ DNA is sandwiched between 2 RuvA tetramers; dsDNA enters through RuvA and exits via RuvB. An RuvB hexamer assembles on each DNA strand where it exits the tetramer. Each RuvB hexamer is contacted by two RuvA subunits (via domain III) on 2 adjacent RuvB subunits; this complex drives branch migration. In the full resolvosome a probable DNA-RuvA(4)-RuvB(12)-RuvC(2) complex forms which resolves the HJ.</text>
</comment>
<feature type="region of interest" description="Domain III" evidence="6">
    <location>
        <begin position="151"/>
        <end position="200"/>
    </location>
</feature>
<evidence type="ECO:0000256" key="3">
    <source>
        <dbReference type="ARBA" id="ARBA00023125"/>
    </source>
</evidence>
<keyword evidence="3 6" id="KW-0238">DNA-binding</keyword>
<dbReference type="Pfam" id="PF14520">
    <property type="entry name" value="HHH_5"/>
    <property type="match status" value="1"/>
</dbReference>
<proteinExistence type="inferred from homology"/>
<keyword evidence="4 6" id="KW-0233">DNA recombination</keyword>
<dbReference type="GO" id="GO:0006281">
    <property type="term" value="P:DNA repair"/>
    <property type="evidence" value="ECO:0007669"/>
    <property type="project" value="UniProtKB-UniRule"/>
</dbReference>
<dbReference type="GO" id="GO:0009379">
    <property type="term" value="C:Holliday junction helicase complex"/>
    <property type="evidence" value="ECO:0007669"/>
    <property type="project" value="InterPro"/>
</dbReference>